<feature type="region of interest" description="Disordered" evidence="1">
    <location>
        <begin position="1"/>
        <end position="28"/>
    </location>
</feature>
<accession>A0A2U9BNV5</accession>
<proteinExistence type="predicted"/>
<feature type="non-terminal residue" evidence="2">
    <location>
        <position position="67"/>
    </location>
</feature>
<reference evidence="2 3" key="1">
    <citation type="submission" date="2017-12" db="EMBL/GenBank/DDBJ databases">
        <title>Integrating genomic resources of turbot (Scophthalmus maximus) in depth evaluation of genetic and physical mapping variation across individuals.</title>
        <authorList>
            <person name="Martinez P."/>
        </authorList>
    </citation>
    <scope>NUCLEOTIDE SEQUENCE [LARGE SCALE GENOMIC DNA]</scope>
</reference>
<sequence>MELLRGSGEVHETGGNPPSAPVPACRGPPDKAIAVHPSWPQPGGTALCARASLAVQWHAEKRPTISW</sequence>
<gene>
    <name evidence="2" type="ORF">SMAX5B_007564</name>
</gene>
<evidence type="ECO:0000313" key="2">
    <source>
        <dbReference type="EMBL" id="AWP05825.1"/>
    </source>
</evidence>
<evidence type="ECO:0000256" key="1">
    <source>
        <dbReference type="SAM" id="MobiDB-lite"/>
    </source>
</evidence>
<dbReference type="AlphaFoldDB" id="A0A2U9BNV5"/>
<name>A0A2U9BNV5_SCOMX</name>
<dbReference type="EMBL" id="CP026250">
    <property type="protein sequence ID" value="AWP05825.1"/>
    <property type="molecule type" value="Genomic_DNA"/>
</dbReference>
<organism evidence="2 3">
    <name type="scientific">Scophthalmus maximus</name>
    <name type="common">Turbot</name>
    <name type="synonym">Psetta maxima</name>
    <dbReference type="NCBI Taxonomy" id="52904"/>
    <lineage>
        <taxon>Eukaryota</taxon>
        <taxon>Metazoa</taxon>
        <taxon>Chordata</taxon>
        <taxon>Craniata</taxon>
        <taxon>Vertebrata</taxon>
        <taxon>Euteleostomi</taxon>
        <taxon>Actinopterygii</taxon>
        <taxon>Neopterygii</taxon>
        <taxon>Teleostei</taxon>
        <taxon>Neoteleostei</taxon>
        <taxon>Acanthomorphata</taxon>
        <taxon>Carangaria</taxon>
        <taxon>Pleuronectiformes</taxon>
        <taxon>Pleuronectoidei</taxon>
        <taxon>Scophthalmidae</taxon>
        <taxon>Scophthalmus</taxon>
    </lineage>
</organism>
<protein>
    <submittedName>
        <fullName evidence="2">Uncharacterized protein</fullName>
    </submittedName>
</protein>
<evidence type="ECO:0000313" key="3">
    <source>
        <dbReference type="Proteomes" id="UP000246464"/>
    </source>
</evidence>
<keyword evidence="3" id="KW-1185">Reference proteome</keyword>
<dbReference type="Proteomes" id="UP000246464">
    <property type="component" value="Chromosome 8"/>
</dbReference>